<feature type="domain" description="C2H2-type" evidence="8">
    <location>
        <begin position="349"/>
        <end position="377"/>
    </location>
</feature>
<gene>
    <name evidence="9" type="primary">mynn</name>
    <name evidence="9" type="ORF">EVAR_23397_1</name>
</gene>
<dbReference type="FunFam" id="3.30.160.60:FF:001049">
    <property type="entry name" value="zinc finger protein 319"/>
    <property type="match status" value="1"/>
</dbReference>
<dbReference type="STRING" id="151549.A0A4C1VX11"/>
<dbReference type="PANTHER" id="PTHR24381">
    <property type="entry name" value="ZINC FINGER PROTEIN"/>
    <property type="match status" value="1"/>
</dbReference>
<dbReference type="InterPro" id="IPR013087">
    <property type="entry name" value="Znf_C2H2_type"/>
</dbReference>
<keyword evidence="10" id="KW-1185">Reference proteome</keyword>
<evidence type="ECO:0000313" key="9">
    <source>
        <dbReference type="EMBL" id="GBP42759.1"/>
    </source>
</evidence>
<evidence type="ECO:0000259" key="8">
    <source>
        <dbReference type="PROSITE" id="PS50157"/>
    </source>
</evidence>
<sequence length="385" mass="44048">MSDSLHQLRDVPNTKPVLDVCGIARNTEIAVENGDGEELFIDGNILEYTPIKSMVCTKCRIGFDDLTHLINHLKRIHTAPNNPDGRLTPIDGNKIGTLDAYDSVIGKRDRKEPDRIENYNIADAIVNEDREGGISDAVNDGKFAAGILKGLKKGKLKIEQKHSRSTDASTYCGDLKVNLTKDSSGNVKKYEMREEDFTFDGTRYVCNRCKKAFASRRGLRMHLKCTHDRVGGRVACPYCDERFVMIGEFKAHLRTVHEANENLYTCGACDRSFSNAKALDHHHRGYHLQEKNFKCDTCDYECYSKHLLMHHMTRHSGERRFHCKYCPKSFKRWNEHARHERIHTGYKPYECGVCGKTFAQKASINYHMSKFHPGVDIKVYKLNKL</sequence>
<feature type="domain" description="C2H2-type" evidence="8">
    <location>
        <begin position="234"/>
        <end position="262"/>
    </location>
</feature>
<dbReference type="InterPro" id="IPR036236">
    <property type="entry name" value="Znf_C2H2_sf"/>
</dbReference>
<dbReference type="PANTHER" id="PTHR24381:SF393">
    <property type="entry name" value="CHROMATIN-LINKED ADAPTOR FOR MSL PROTEINS, ISOFORM B"/>
    <property type="match status" value="1"/>
</dbReference>
<dbReference type="EMBL" id="BGZK01000423">
    <property type="protein sequence ID" value="GBP42759.1"/>
    <property type="molecule type" value="Genomic_DNA"/>
</dbReference>
<feature type="domain" description="C2H2-type" evidence="8">
    <location>
        <begin position="204"/>
        <end position="227"/>
    </location>
</feature>
<accession>A0A4C1VX11</accession>
<name>A0A4C1VX11_EUMVA</name>
<evidence type="ECO:0000256" key="1">
    <source>
        <dbReference type="ARBA" id="ARBA00004123"/>
    </source>
</evidence>
<feature type="domain" description="C2H2-type" evidence="8">
    <location>
        <begin position="54"/>
        <end position="82"/>
    </location>
</feature>
<evidence type="ECO:0000256" key="5">
    <source>
        <dbReference type="ARBA" id="ARBA00022833"/>
    </source>
</evidence>
<keyword evidence="3" id="KW-0677">Repeat</keyword>
<feature type="domain" description="C2H2-type" evidence="8">
    <location>
        <begin position="293"/>
        <end position="320"/>
    </location>
</feature>
<evidence type="ECO:0000256" key="2">
    <source>
        <dbReference type="ARBA" id="ARBA00022723"/>
    </source>
</evidence>
<evidence type="ECO:0000256" key="7">
    <source>
        <dbReference type="PROSITE-ProRule" id="PRU00042"/>
    </source>
</evidence>
<organism evidence="9 10">
    <name type="scientific">Eumeta variegata</name>
    <name type="common">Bagworm moth</name>
    <name type="synonym">Eumeta japonica</name>
    <dbReference type="NCBI Taxonomy" id="151549"/>
    <lineage>
        <taxon>Eukaryota</taxon>
        <taxon>Metazoa</taxon>
        <taxon>Ecdysozoa</taxon>
        <taxon>Arthropoda</taxon>
        <taxon>Hexapoda</taxon>
        <taxon>Insecta</taxon>
        <taxon>Pterygota</taxon>
        <taxon>Neoptera</taxon>
        <taxon>Endopterygota</taxon>
        <taxon>Lepidoptera</taxon>
        <taxon>Glossata</taxon>
        <taxon>Ditrysia</taxon>
        <taxon>Tineoidea</taxon>
        <taxon>Psychidae</taxon>
        <taxon>Oiketicinae</taxon>
        <taxon>Eumeta</taxon>
    </lineage>
</organism>
<protein>
    <submittedName>
        <fullName evidence="9">Myoneurin</fullName>
    </submittedName>
</protein>
<dbReference type="PROSITE" id="PS00028">
    <property type="entry name" value="ZINC_FINGER_C2H2_1"/>
    <property type="match status" value="7"/>
</dbReference>
<proteinExistence type="predicted"/>
<evidence type="ECO:0000256" key="3">
    <source>
        <dbReference type="ARBA" id="ARBA00022737"/>
    </source>
</evidence>
<reference evidence="9 10" key="1">
    <citation type="journal article" date="2019" name="Commun. Biol.">
        <title>The bagworm genome reveals a unique fibroin gene that provides high tensile strength.</title>
        <authorList>
            <person name="Kono N."/>
            <person name="Nakamura H."/>
            <person name="Ohtoshi R."/>
            <person name="Tomita M."/>
            <person name="Numata K."/>
            <person name="Arakawa K."/>
        </authorList>
    </citation>
    <scope>NUCLEOTIDE SEQUENCE [LARGE SCALE GENOMIC DNA]</scope>
</reference>
<comment type="subcellular location">
    <subcellularLocation>
        <location evidence="1">Nucleus</location>
    </subcellularLocation>
</comment>
<dbReference type="GO" id="GO:0000981">
    <property type="term" value="F:DNA-binding transcription factor activity, RNA polymerase II-specific"/>
    <property type="evidence" value="ECO:0007669"/>
    <property type="project" value="TreeGrafter"/>
</dbReference>
<comment type="caution">
    <text evidence="9">The sequence shown here is derived from an EMBL/GenBank/DDBJ whole genome shotgun (WGS) entry which is preliminary data.</text>
</comment>
<dbReference type="GO" id="GO:0005634">
    <property type="term" value="C:nucleus"/>
    <property type="evidence" value="ECO:0007669"/>
    <property type="project" value="UniProtKB-SubCell"/>
</dbReference>
<dbReference type="Pfam" id="PF00096">
    <property type="entry name" value="zf-C2H2"/>
    <property type="match status" value="3"/>
</dbReference>
<feature type="domain" description="C2H2-type" evidence="8">
    <location>
        <begin position="264"/>
        <end position="292"/>
    </location>
</feature>
<dbReference type="SUPFAM" id="SSF57667">
    <property type="entry name" value="beta-beta-alpha zinc fingers"/>
    <property type="match status" value="4"/>
</dbReference>
<dbReference type="SMART" id="SM00355">
    <property type="entry name" value="ZnF_C2H2"/>
    <property type="match status" value="7"/>
</dbReference>
<dbReference type="GO" id="GO:0008270">
    <property type="term" value="F:zinc ion binding"/>
    <property type="evidence" value="ECO:0007669"/>
    <property type="project" value="UniProtKB-KW"/>
</dbReference>
<feature type="domain" description="C2H2-type" evidence="8">
    <location>
        <begin position="321"/>
        <end position="348"/>
    </location>
</feature>
<evidence type="ECO:0000256" key="6">
    <source>
        <dbReference type="ARBA" id="ARBA00023242"/>
    </source>
</evidence>
<dbReference type="PROSITE" id="PS50157">
    <property type="entry name" value="ZINC_FINGER_C2H2_2"/>
    <property type="match status" value="7"/>
</dbReference>
<dbReference type="OrthoDB" id="8685330at2759"/>
<keyword evidence="2" id="KW-0479">Metal-binding</keyword>
<evidence type="ECO:0000313" key="10">
    <source>
        <dbReference type="Proteomes" id="UP000299102"/>
    </source>
</evidence>
<evidence type="ECO:0000256" key="4">
    <source>
        <dbReference type="ARBA" id="ARBA00022771"/>
    </source>
</evidence>
<dbReference type="GO" id="GO:0000977">
    <property type="term" value="F:RNA polymerase II transcription regulatory region sequence-specific DNA binding"/>
    <property type="evidence" value="ECO:0007669"/>
    <property type="project" value="TreeGrafter"/>
</dbReference>
<keyword evidence="5" id="KW-0862">Zinc</keyword>
<dbReference type="Gene3D" id="3.30.160.60">
    <property type="entry name" value="Classic Zinc Finger"/>
    <property type="match status" value="4"/>
</dbReference>
<dbReference type="AlphaFoldDB" id="A0A4C1VX11"/>
<keyword evidence="6" id="KW-0539">Nucleus</keyword>
<keyword evidence="4 7" id="KW-0863">Zinc-finger</keyword>
<dbReference type="Proteomes" id="UP000299102">
    <property type="component" value="Unassembled WGS sequence"/>
</dbReference>